<comment type="caution">
    <text evidence="1">The sequence shown here is derived from an EMBL/GenBank/DDBJ whole genome shotgun (WGS) entry which is preliminary data.</text>
</comment>
<name>C6RI21_9BACT</name>
<dbReference type="STRING" id="553219.CAMSH0001_1131"/>
<protein>
    <submittedName>
        <fullName evidence="1">Uncharacterized protein</fullName>
    </submittedName>
</protein>
<accession>C6RI21</accession>
<organism evidence="1 2">
    <name type="scientific">Campylobacter showae RM3277</name>
    <dbReference type="NCBI Taxonomy" id="553219"/>
    <lineage>
        <taxon>Bacteria</taxon>
        <taxon>Pseudomonadati</taxon>
        <taxon>Campylobacterota</taxon>
        <taxon>Epsilonproteobacteria</taxon>
        <taxon>Campylobacterales</taxon>
        <taxon>Campylobacteraceae</taxon>
        <taxon>Campylobacter</taxon>
    </lineage>
</organism>
<evidence type="ECO:0000313" key="2">
    <source>
        <dbReference type="Proteomes" id="UP000003107"/>
    </source>
</evidence>
<keyword evidence="2" id="KW-1185">Reference proteome</keyword>
<dbReference type="Proteomes" id="UP000003107">
    <property type="component" value="Unassembled WGS sequence"/>
</dbReference>
<dbReference type="AlphaFoldDB" id="C6RI21"/>
<evidence type="ECO:0000313" key="1">
    <source>
        <dbReference type="EMBL" id="EET79051.1"/>
    </source>
</evidence>
<proteinExistence type="predicted"/>
<gene>
    <name evidence="1" type="ORF">CAMSH0001_1131</name>
</gene>
<sequence length="49" mass="5834">MVFRSKRRPAVRSNLSNRRQIYSRGDLIPFKFIVVCQLARGRRLSNLTR</sequence>
<dbReference type="EMBL" id="ACVQ01000028">
    <property type="protein sequence ID" value="EET79051.1"/>
    <property type="molecule type" value="Genomic_DNA"/>
</dbReference>
<reference evidence="1 2" key="1">
    <citation type="submission" date="2009-07" db="EMBL/GenBank/DDBJ databases">
        <authorList>
            <person name="Madupu R."/>
            <person name="Sebastian Y."/>
            <person name="Durkin A.S."/>
            <person name="Torralba M."/>
            <person name="Methe B."/>
            <person name="Sutton G.G."/>
            <person name="Strausberg R.L."/>
            <person name="Nelson K.E."/>
        </authorList>
    </citation>
    <scope>NUCLEOTIDE SEQUENCE [LARGE SCALE GENOMIC DNA]</scope>
    <source>
        <strain evidence="1 2">RM3277</strain>
    </source>
</reference>